<keyword evidence="1" id="KW-0963">Cytoplasm</keyword>
<keyword evidence="3" id="KW-0687">Ribonucleoprotein</keyword>
<gene>
    <name evidence="4" type="ORF">BEU00_01750</name>
</gene>
<dbReference type="GO" id="GO:0008312">
    <property type="term" value="F:7S RNA binding"/>
    <property type="evidence" value="ECO:0007669"/>
    <property type="project" value="InterPro"/>
</dbReference>
<dbReference type="GO" id="GO:0048500">
    <property type="term" value="C:signal recognition particle"/>
    <property type="evidence" value="ECO:0007669"/>
    <property type="project" value="InterPro"/>
</dbReference>
<evidence type="ECO:0000313" key="5">
    <source>
        <dbReference type="Proteomes" id="UP000183138"/>
    </source>
</evidence>
<name>A0A1J5TRE6_9ARCH</name>
<evidence type="ECO:0008006" key="6">
    <source>
        <dbReference type="Google" id="ProtNLM"/>
    </source>
</evidence>
<dbReference type="Pfam" id="PF01922">
    <property type="entry name" value="SRP19"/>
    <property type="match status" value="1"/>
</dbReference>
<dbReference type="EMBL" id="MIYY01000030">
    <property type="protein sequence ID" value="OIR22747.1"/>
    <property type="molecule type" value="Genomic_DNA"/>
</dbReference>
<evidence type="ECO:0000313" key="4">
    <source>
        <dbReference type="EMBL" id="OIR22747.1"/>
    </source>
</evidence>
<keyword evidence="2" id="KW-0733">Signal recognition particle</keyword>
<dbReference type="InterPro" id="IPR036521">
    <property type="entry name" value="SRP19-like_sf"/>
</dbReference>
<dbReference type="AlphaFoldDB" id="A0A1J5TRE6"/>
<dbReference type="SUPFAM" id="SSF69695">
    <property type="entry name" value="SRP19"/>
    <property type="match status" value="1"/>
</dbReference>
<dbReference type="GO" id="GO:0006614">
    <property type="term" value="P:SRP-dependent cotranslational protein targeting to membrane"/>
    <property type="evidence" value="ECO:0007669"/>
    <property type="project" value="InterPro"/>
</dbReference>
<dbReference type="InterPro" id="IPR002778">
    <property type="entry name" value="Signal_recog_particle_SRP19"/>
</dbReference>
<dbReference type="Proteomes" id="UP000183138">
    <property type="component" value="Unassembled WGS sequence"/>
</dbReference>
<evidence type="ECO:0000256" key="1">
    <source>
        <dbReference type="ARBA" id="ARBA00022490"/>
    </source>
</evidence>
<reference evidence="4 5" key="1">
    <citation type="submission" date="2016-08" db="EMBL/GenBank/DDBJ databases">
        <title>New Insights into Marine Group III Euryarchaeota, from dark to light.</title>
        <authorList>
            <person name="Haro-Moreno J.M."/>
            <person name="Rodriguez-Valera F."/>
            <person name="Lopez-Garcia P."/>
            <person name="Moreira D."/>
            <person name="Martin-Cuadrado A.B."/>
        </authorList>
    </citation>
    <scope>NUCLEOTIDE SEQUENCE [LARGE SCALE GENOMIC DNA]</scope>
    <source>
        <strain evidence="4">CG-Epi3</strain>
    </source>
</reference>
<evidence type="ECO:0000256" key="3">
    <source>
        <dbReference type="ARBA" id="ARBA00023274"/>
    </source>
</evidence>
<accession>A0A1J5TRE6</accession>
<evidence type="ECO:0000256" key="2">
    <source>
        <dbReference type="ARBA" id="ARBA00023135"/>
    </source>
</evidence>
<dbReference type="Gene3D" id="3.30.56.30">
    <property type="entry name" value="Signal recognition particle, SRP19-like subunit"/>
    <property type="match status" value="1"/>
</dbReference>
<protein>
    <recommendedName>
        <fullName evidence="6">SRP19</fullName>
    </recommendedName>
</protein>
<sequence>MSSKKPIVVYPEYFDYSLKRSGGRKVPLSEAVRSPKIEELSEILSTLDCDYKVSESNHSANWSNMSGSLNVNTDLSKTKLIHKLGSKLKELRKTN</sequence>
<organism evidence="4 5">
    <name type="scientific">Marine Group III euryarchaeote CG-Epi3</name>
    <dbReference type="NCBI Taxonomy" id="1888997"/>
    <lineage>
        <taxon>Archaea</taxon>
        <taxon>Methanobacteriati</taxon>
        <taxon>Thermoplasmatota</taxon>
        <taxon>Thermoplasmata</taxon>
        <taxon>Candidatus Thermoprofundales</taxon>
    </lineage>
</organism>
<comment type="caution">
    <text evidence="4">The sequence shown here is derived from an EMBL/GenBank/DDBJ whole genome shotgun (WGS) entry which is preliminary data.</text>
</comment>
<proteinExistence type="predicted"/>